<dbReference type="Proteomes" id="UP001152795">
    <property type="component" value="Unassembled WGS sequence"/>
</dbReference>
<evidence type="ECO:0000313" key="2">
    <source>
        <dbReference type="Proteomes" id="UP001152795"/>
    </source>
</evidence>
<dbReference type="EMBL" id="CACRXK020003837">
    <property type="protein sequence ID" value="CAB4000432.1"/>
    <property type="molecule type" value="Genomic_DNA"/>
</dbReference>
<protein>
    <submittedName>
        <fullName evidence="1">Uncharacterized protein</fullName>
    </submittedName>
</protein>
<comment type="caution">
    <text evidence="1">The sequence shown here is derived from an EMBL/GenBank/DDBJ whole genome shotgun (WGS) entry which is preliminary data.</text>
</comment>
<name>A0A7D9E309_PARCT</name>
<evidence type="ECO:0000313" key="1">
    <source>
        <dbReference type="EMBL" id="CAB4000432.1"/>
    </source>
</evidence>
<organism evidence="1 2">
    <name type="scientific">Paramuricea clavata</name>
    <name type="common">Red gorgonian</name>
    <name type="synonym">Violescent sea-whip</name>
    <dbReference type="NCBI Taxonomy" id="317549"/>
    <lineage>
        <taxon>Eukaryota</taxon>
        <taxon>Metazoa</taxon>
        <taxon>Cnidaria</taxon>
        <taxon>Anthozoa</taxon>
        <taxon>Octocorallia</taxon>
        <taxon>Malacalcyonacea</taxon>
        <taxon>Plexauridae</taxon>
        <taxon>Paramuricea</taxon>
    </lineage>
</organism>
<accession>A0A7D9E309</accession>
<sequence length="119" mass="13599">MALHLHGPDNSPRVGKFLLLSSLERKTTWRARRAKVKSDKILQKCHANCRTQIPVCSLAYKKTLQDINKKRSQIEEAHDKIKMKKDVLEKQRSTLGISTCMINTAHQNIGNEDECSKSQ</sequence>
<reference evidence="1" key="1">
    <citation type="submission" date="2020-04" db="EMBL/GenBank/DDBJ databases">
        <authorList>
            <person name="Alioto T."/>
            <person name="Alioto T."/>
            <person name="Gomez Garrido J."/>
        </authorList>
    </citation>
    <scope>NUCLEOTIDE SEQUENCE</scope>
    <source>
        <strain evidence="1">A484AB</strain>
    </source>
</reference>
<gene>
    <name evidence="1" type="ORF">PACLA_8A002997</name>
</gene>
<keyword evidence="2" id="KW-1185">Reference proteome</keyword>
<proteinExistence type="predicted"/>
<dbReference type="AlphaFoldDB" id="A0A7D9E309"/>